<gene>
    <name evidence="1" type="ORF">UR21_C0011G0003</name>
</gene>
<sequence length="518" mass="61388">MNNKIIGFAISKSKINCDDIDIFNSGLSIKSFINLGYNIYLWGIGNLNKCYLDKNSISLSFPLYKKLDDRNVLIKFNDNSIIIENDWLGSIPIYYNKKLKIISTLYKKTYDVNNMTLNISGLYNYLDFGYVSFEKTPVDNVQLMRYFSKLIINEDIRRVFKDDIYMKKISINKRKSTSDLVVKTINKYIKIPEKKIKGNIIIPTSGGFDSRFLNSLISNKERIRAFTYGIINDKYKPSSEIVNAKYVTEKLNIWWKNIYLSKYLVYYLKWYQLYGISTHLHGMYHIEFYQKIRKMLHKKNNMSVLSGIYGDAWSGNINPINILSLSDVWKIGYSHDLRINPSILKTKPKIQDYKKFYSDFKKHLLHRNKNLLIFIRIKFSLLSYLMTIPDYFGMPSWSPFLSFNNVSKILALPNNLFENREWQKNYFRMFGIYPEDKNLSVSNDNTLDFDAVCSHPLPNINIFRLSRYIKLGYLLRTFLGYEMLKLFKNRRYFKYFNDISILKSLDLLLLENEKTKKY</sequence>
<reference evidence="1 2" key="1">
    <citation type="journal article" date="2015" name="Nature">
        <title>rRNA introns, odd ribosomes, and small enigmatic genomes across a large radiation of phyla.</title>
        <authorList>
            <person name="Brown C.T."/>
            <person name="Hug L.A."/>
            <person name="Thomas B.C."/>
            <person name="Sharon I."/>
            <person name="Castelle C.J."/>
            <person name="Singh A."/>
            <person name="Wilkins M.J."/>
            <person name="Williams K.H."/>
            <person name="Banfield J.F."/>
        </authorList>
    </citation>
    <scope>NUCLEOTIDE SEQUENCE [LARGE SCALE GENOMIC DNA]</scope>
</reference>
<dbReference type="SUPFAM" id="SSF52402">
    <property type="entry name" value="Adenine nucleotide alpha hydrolases-like"/>
    <property type="match status" value="1"/>
</dbReference>
<dbReference type="InterPro" id="IPR014729">
    <property type="entry name" value="Rossmann-like_a/b/a_fold"/>
</dbReference>
<evidence type="ECO:0000313" key="2">
    <source>
        <dbReference type="Proteomes" id="UP000034803"/>
    </source>
</evidence>
<protein>
    <submittedName>
        <fullName evidence="1">Asparagine synthase</fullName>
    </submittedName>
</protein>
<comment type="caution">
    <text evidence="1">The sequence shown here is derived from an EMBL/GenBank/DDBJ whole genome shotgun (WGS) entry which is preliminary data.</text>
</comment>
<dbReference type="EMBL" id="LBOI01000011">
    <property type="protein sequence ID" value="KKP31322.1"/>
    <property type="molecule type" value="Genomic_DNA"/>
</dbReference>
<dbReference type="Proteomes" id="UP000034803">
    <property type="component" value="Unassembled WGS sequence"/>
</dbReference>
<name>A0A0G0BJU5_9BACT</name>
<accession>A0A0G0BJU5</accession>
<organism evidence="1 2">
    <name type="scientific">Candidatus Woesebacteria bacterium GW2011_GWC2_31_9</name>
    <dbReference type="NCBI Taxonomy" id="1618586"/>
    <lineage>
        <taxon>Bacteria</taxon>
        <taxon>Candidatus Woeseibacteriota</taxon>
    </lineage>
</organism>
<dbReference type="AlphaFoldDB" id="A0A0G0BJU5"/>
<dbReference type="Gene3D" id="3.40.50.620">
    <property type="entry name" value="HUPs"/>
    <property type="match status" value="1"/>
</dbReference>
<proteinExistence type="predicted"/>
<evidence type="ECO:0000313" key="1">
    <source>
        <dbReference type="EMBL" id="KKP31322.1"/>
    </source>
</evidence>